<comment type="caution">
    <text evidence="2">The sequence shown here is derived from an EMBL/GenBank/DDBJ whole genome shotgun (WGS) entry which is preliminary data.</text>
</comment>
<evidence type="ECO:0000313" key="2">
    <source>
        <dbReference type="EMBL" id="MYN07945.1"/>
    </source>
</evidence>
<dbReference type="Pfam" id="PF19447">
    <property type="entry name" value="DUF5985"/>
    <property type="match status" value="1"/>
</dbReference>
<dbReference type="Proteomes" id="UP000450676">
    <property type="component" value="Unassembled WGS sequence"/>
</dbReference>
<sequence length="88" mass="10013">MAVNSLLSGAIVMAALVAALFFLRFWRQTRDRFFLYFAVAFMLEALHRLLWALAPLGDADAPLYYLIRLASYVLILVAIINKNRAPPR</sequence>
<feature type="transmembrane region" description="Helical" evidence="1">
    <location>
        <begin position="63"/>
        <end position="80"/>
    </location>
</feature>
<keyword evidence="3" id="KW-1185">Reference proteome</keyword>
<feature type="transmembrane region" description="Helical" evidence="1">
    <location>
        <begin position="6"/>
        <end position="26"/>
    </location>
</feature>
<reference evidence="2 3" key="1">
    <citation type="submission" date="2019-12" db="EMBL/GenBank/DDBJ databases">
        <title>Novel species isolated from a subtropical stream in China.</title>
        <authorList>
            <person name="Lu H."/>
        </authorList>
    </citation>
    <scope>NUCLEOTIDE SEQUENCE [LARGE SCALE GENOMIC DNA]</scope>
    <source>
        <strain evidence="2 3">FT127W</strain>
    </source>
</reference>
<keyword evidence="1" id="KW-0472">Membrane</keyword>
<keyword evidence="1" id="KW-1133">Transmembrane helix</keyword>
<name>A0A7X4KML1_9BURK</name>
<organism evidence="2 3">
    <name type="scientific">Pseudoduganella aquatica</name>
    <dbReference type="NCBI Taxonomy" id="2660641"/>
    <lineage>
        <taxon>Bacteria</taxon>
        <taxon>Pseudomonadati</taxon>
        <taxon>Pseudomonadota</taxon>
        <taxon>Betaproteobacteria</taxon>
        <taxon>Burkholderiales</taxon>
        <taxon>Oxalobacteraceae</taxon>
        <taxon>Telluria group</taxon>
        <taxon>Pseudoduganella</taxon>
    </lineage>
</organism>
<evidence type="ECO:0000256" key="1">
    <source>
        <dbReference type="SAM" id="Phobius"/>
    </source>
</evidence>
<proteinExistence type="predicted"/>
<gene>
    <name evidence="2" type="ORF">GTP77_11420</name>
</gene>
<feature type="transmembrane region" description="Helical" evidence="1">
    <location>
        <begin position="33"/>
        <end position="51"/>
    </location>
</feature>
<evidence type="ECO:0000313" key="3">
    <source>
        <dbReference type="Proteomes" id="UP000450676"/>
    </source>
</evidence>
<keyword evidence="1" id="KW-0812">Transmembrane</keyword>
<dbReference type="InterPro" id="IPR046027">
    <property type="entry name" value="DUF5985"/>
</dbReference>
<dbReference type="AlphaFoldDB" id="A0A7X4KML1"/>
<dbReference type="RefSeq" id="WP_161072286.1">
    <property type="nucleotide sequence ID" value="NZ_CP086370.1"/>
</dbReference>
<protein>
    <submittedName>
        <fullName evidence="2">Uncharacterized protein</fullName>
    </submittedName>
</protein>
<dbReference type="EMBL" id="WWCU01000010">
    <property type="protein sequence ID" value="MYN07945.1"/>
    <property type="molecule type" value="Genomic_DNA"/>
</dbReference>
<accession>A0A7X4KML1</accession>